<protein>
    <submittedName>
        <fullName evidence="2">Uncharacterized protein</fullName>
    </submittedName>
</protein>
<keyword evidence="1" id="KW-0812">Transmembrane</keyword>
<keyword evidence="1" id="KW-0472">Membrane</keyword>
<organism evidence="2 3">
    <name type="scientific">Alteromonas portus</name>
    <dbReference type="NCBI Taxonomy" id="2565549"/>
    <lineage>
        <taxon>Bacteria</taxon>
        <taxon>Pseudomonadati</taxon>
        <taxon>Pseudomonadota</taxon>
        <taxon>Gammaproteobacteria</taxon>
        <taxon>Alteromonadales</taxon>
        <taxon>Alteromonadaceae</taxon>
        <taxon>Alteromonas/Salinimonas group</taxon>
        <taxon>Alteromonas</taxon>
    </lineage>
</organism>
<comment type="caution">
    <text evidence="2">The sequence shown here is derived from an EMBL/GenBank/DDBJ whole genome shotgun (WGS) entry which is preliminary data.</text>
</comment>
<dbReference type="RefSeq" id="WP_136783802.1">
    <property type="nucleotide sequence ID" value="NZ_SWCO01000012.1"/>
</dbReference>
<dbReference type="EMBL" id="SWCO01000012">
    <property type="protein sequence ID" value="TKB00804.1"/>
    <property type="molecule type" value="Genomic_DNA"/>
</dbReference>
<keyword evidence="1" id="KW-1133">Transmembrane helix</keyword>
<reference evidence="2 3" key="1">
    <citation type="submission" date="2019-04" db="EMBL/GenBank/DDBJ databases">
        <title>Alteromonas portus sp. nov., an alginate lyase-excreting marine bacterium.</title>
        <authorList>
            <person name="Huang H."/>
            <person name="Mo K."/>
            <person name="Bao S."/>
        </authorList>
    </citation>
    <scope>NUCLEOTIDE SEQUENCE [LARGE SCALE GENOMIC DNA]</scope>
    <source>
        <strain evidence="2 3">HB161718</strain>
    </source>
</reference>
<keyword evidence="3" id="KW-1185">Reference proteome</keyword>
<name>A0A4U0Z850_9ALTE</name>
<proteinExistence type="predicted"/>
<dbReference type="Proteomes" id="UP000305471">
    <property type="component" value="Unassembled WGS sequence"/>
</dbReference>
<gene>
    <name evidence="2" type="ORF">E5672_19255</name>
</gene>
<feature type="transmembrane region" description="Helical" evidence="1">
    <location>
        <begin position="30"/>
        <end position="50"/>
    </location>
</feature>
<dbReference type="AlphaFoldDB" id="A0A4U0Z850"/>
<feature type="transmembrane region" description="Helical" evidence="1">
    <location>
        <begin position="7"/>
        <end position="24"/>
    </location>
</feature>
<evidence type="ECO:0000313" key="2">
    <source>
        <dbReference type="EMBL" id="TKB00804.1"/>
    </source>
</evidence>
<accession>A0A4U0Z850</accession>
<sequence length="71" mass="8291">MKHKKLADFTYLVLIFTTFIASYFKDSDSFFYTFTVLTLGYIVILQHGIIQRLDFNEAPLYVGNKSINTEK</sequence>
<evidence type="ECO:0000313" key="3">
    <source>
        <dbReference type="Proteomes" id="UP000305471"/>
    </source>
</evidence>
<evidence type="ECO:0000256" key="1">
    <source>
        <dbReference type="SAM" id="Phobius"/>
    </source>
</evidence>